<gene>
    <name evidence="2" type="ORF">V0288_07080</name>
</gene>
<dbReference type="EMBL" id="JBAFSM010000011">
    <property type="protein sequence ID" value="MEG3436878.1"/>
    <property type="molecule type" value="Genomic_DNA"/>
</dbReference>
<dbReference type="Proteomes" id="UP001328733">
    <property type="component" value="Unassembled WGS sequence"/>
</dbReference>
<keyword evidence="3" id="KW-1185">Reference proteome</keyword>
<organism evidence="2 3">
    <name type="scientific">Pannus brasiliensis CCIBt3594</name>
    <dbReference type="NCBI Taxonomy" id="1427578"/>
    <lineage>
        <taxon>Bacteria</taxon>
        <taxon>Bacillati</taxon>
        <taxon>Cyanobacteriota</taxon>
        <taxon>Cyanophyceae</taxon>
        <taxon>Oscillatoriophycideae</taxon>
        <taxon>Chroococcales</taxon>
        <taxon>Microcystaceae</taxon>
        <taxon>Pannus</taxon>
    </lineage>
</organism>
<dbReference type="RefSeq" id="WP_332864346.1">
    <property type="nucleotide sequence ID" value="NZ_JBAFSM010000011.1"/>
</dbReference>
<evidence type="ECO:0000313" key="2">
    <source>
        <dbReference type="EMBL" id="MEG3436878.1"/>
    </source>
</evidence>
<comment type="caution">
    <text evidence="2">The sequence shown here is derived from an EMBL/GenBank/DDBJ whole genome shotgun (WGS) entry which is preliminary data.</text>
</comment>
<sequence>MTISIDLWQTSKISRRDRSQESGVRSQESGVRRQETGVRRQETGDGIEFLTSPSPHLLP</sequence>
<evidence type="ECO:0000313" key="3">
    <source>
        <dbReference type="Proteomes" id="UP001328733"/>
    </source>
</evidence>
<protein>
    <submittedName>
        <fullName evidence="2">Uncharacterized protein</fullName>
    </submittedName>
</protein>
<feature type="compositionally biased region" description="Polar residues" evidence="1">
    <location>
        <begin position="1"/>
        <end position="12"/>
    </location>
</feature>
<dbReference type="AlphaFoldDB" id="A0AAW9QTP0"/>
<name>A0AAW9QTP0_9CHRO</name>
<feature type="compositionally biased region" description="Basic and acidic residues" evidence="1">
    <location>
        <begin position="30"/>
        <end position="43"/>
    </location>
</feature>
<feature type="region of interest" description="Disordered" evidence="1">
    <location>
        <begin position="1"/>
        <end position="59"/>
    </location>
</feature>
<reference evidence="2 3" key="1">
    <citation type="submission" date="2024-01" db="EMBL/GenBank/DDBJ databases">
        <title>Genomic insights into the taxonomy and metabolism of the cyanobacterium Pannus brasiliensis CCIBt3594.</title>
        <authorList>
            <person name="Machado M."/>
            <person name="Botero N.B."/>
            <person name="Andreote A.P.D."/>
            <person name="Feitosa A.M.T."/>
            <person name="Popin R."/>
            <person name="Sivonen K."/>
            <person name="Fiore M.F."/>
        </authorList>
    </citation>
    <scope>NUCLEOTIDE SEQUENCE [LARGE SCALE GENOMIC DNA]</scope>
    <source>
        <strain evidence="2 3">CCIBt3594</strain>
    </source>
</reference>
<accession>A0AAW9QTP0</accession>
<proteinExistence type="predicted"/>
<evidence type="ECO:0000256" key="1">
    <source>
        <dbReference type="SAM" id="MobiDB-lite"/>
    </source>
</evidence>